<dbReference type="InterPro" id="IPR028146">
    <property type="entry name" value="PRKCSH_N"/>
</dbReference>
<dbReference type="InterPro" id="IPR044865">
    <property type="entry name" value="MRH_dom"/>
</dbReference>
<sequence>MRLLNQIVLIASFSISSIAAGAKRPRGVGPEFAKFYQSDTGFQCIFNPSITLKLSQVNDDYCDCPDGSDEPGTAACSYISPLSPKQPIKSGSFNTTLAIPGFYCKNKDHIPSYLPLSNVNDGVCEYEFCCDGSDEWARVGGIMCDNRCGEMGKEWKRQQAIKENTLRVALQKRAQLVSEAKSVRSGVEAKVKELERETAELELKDIDLKNKFEEVKRKERFRLVKSGGGGGKGGRVSILANLVKIRIDQLRQALLQQVSKNEALEKRVDSLERILSTFKEDYNPNFNDEGVKRAVKAWEDYAAKKDANTVEDEELDIDGILLEDNEENGINWSEWQNDKDSDSSVLYKFEEYIPASIRTWIDAKVVGLRIYLMDNGFLPSINTDEVETKELTEAREAYESLLNEINLKKTDKDQKQADLLKDYGKDEIFRALEGHCLEKDSGEYTYELCWLKETKQKSKSNGIEIRMGTFTRFDKIREELDGVDSIQVGQLSLGLSSGQDSLNERLVMRYENGQNCWNGPSRETLVVLSCAEENIIWKINEFEKCKYRMDVGSPIACEISSKKKNSEPK</sequence>
<dbReference type="GO" id="GO:0017177">
    <property type="term" value="C:glucosidase II complex"/>
    <property type="evidence" value="ECO:0007669"/>
    <property type="project" value="TreeGrafter"/>
</dbReference>
<dbReference type="PANTHER" id="PTHR12630:SF1">
    <property type="entry name" value="GLUCOSIDASE 2 SUBUNIT BETA"/>
    <property type="match status" value="1"/>
</dbReference>
<dbReference type="PROSITE" id="PS51914">
    <property type="entry name" value="MRH"/>
    <property type="match status" value="1"/>
</dbReference>
<evidence type="ECO:0000256" key="4">
    <source>
        <dbReference type="ARBA" id="ARBA00023157"/>
    </source>
</evidence>
<evidence type="ECO:0000313" key="8">
    <source>
        <dbReference type="EMBL" id="KHJ32734.1"/>
    </source>
</evidence>
<dbReference type="OMA" id="YENGQHC"/>
<evidence type="ECO:0000256" key="1">
    <source>
        <dbReference type="ARBA" id="ARBA00022387"/>
    </source>
</evidence>
<dbReference type="InterPro" id="IPR039794">
    <property type="entry name" value="Gtb1-like"/>
</dbReference>
<feature type="domain" description="MRH" evidence="7">
    <location>
        <begin position="434"/>
        <end position="559"/>
    </location>
</feature>
<keyword evidence="9" id="KW-1185">Reference proteome</keyword>
<dbReference type="GO" id="GO:0006491">
    <property type="term" value="P:N-glycan processing"/>
    <property type="evidence" value="ECO:0007669"/>
    <property type="project" value="TreeGrafter"/>
</dbReference>
<feature type="coiled-coil region" evidence="5">
    <location>
        <begin position="177"/>
        <end position="211"/>
    </location>
</feature>
<accession>A0A0B1P7U8</accession>
<keyword evidence="4" id="KW-1015">Disulfide bond</keyword>
<dbReference type="Pfam" id="PF12999">
    <property type="entry name" value="PRKCSH-like"/>
    <property type="match status" value="2"/>
</dbReference>
<comment type="caution">
    <text evidence="8">The sequence shown here is derived from an EMBL/GenBank/DDBJ whole genome shotgun (WGS) entry which is preliminary data.</text>
</comment>
<evidence type="ECO:0000313" key="9">
    <source>
        <dbReference type="Proteomes" id="UP000030854"/>
    </source>
</evidence>
<evidence type="ECO:0000259" key="7">
    <source>
        <dbReference type="PROSITE" id="PS51914"/>
    </source>
</evidence>
<dbReference type="Pfam" id="PF13015">
    <property type="entry name" value="PRKCSH_1"/>
    <property type="match status" value="1"/>
</dbReference>
<dbReference type="InterPro" id="IPR009011">
    <property type="entry name" value="Man6P_isomerase_rcpt-bd_dom_sf"/>
</dbReference>
<gene>
    <name evidence="8" type="ORF">EV44_g0355</name>
</gene>
<keyword evidence="3" id="KW-0256">Endoplasmic reticulum</keyword>
<dbReference type="SMR" id="A0A0B1P7U8"/>
<feature type="chain" id="PRO_5002061950" description="Glucosidase 2 subunit beta" evidence="6">
    <location>
        <begin position="22"/>
        <end position="569"/>
    </location>
</feature>
<reference evidence="8 9" key="1">
    <citation type="journal article" date="2014" name="BMC Genomics">
        <title>Adaptive genomic structural variation in the grape powdery mildew pathogen, Erysiphe necator.</title>
        <authorList>
            <person name="Jones L."/>
            <person name="Riaz S."/>
            <person name="Morales-Cruz A."/>
            <person name="Amrine K.C."/>
            <person name="McGuire B."/>
            <person name="Gubler W.D."/>
            <person name="Walker M.A."/>
            <person name="Cantu D."/>
        </authorList>
    </citation>
    <scope>NUCLEOTIDE SEQUENCE [LARGE SCALE GENOMIC DNA]</scope>
    <source>
        <strain evidence="9">c</strain>
    </source>
</reference>
<evidence type="ECO:0000256" key="3">
    <source>
        <dbReference type="ARBA" id="ARBA00022824"/>
    </source>
</evidence>
<dbReference type="AlphaFoldDB" id="A0A0B1P7U8"/>
<organism evidence="8 9">
    <name type="scientific">Uncinula necator</name>
    <name type="common">Grape powdery mildew</name>
    <dbReference type="NCBI Taxonomy" id="52586"/>
    <lineage>
        <taxon>Eukaryota</taxon>
        <taxon>Fungi</taxon>
        <taxon>Dikarya</taxon>
        <taxon>Ascomycota</taxon>
        <taxon>Pezizomycotina</taxon>
        <taxon>Leotiomycetes</taxon>
        <taxon>Erysiphales</taxon>
        <taxon>Erysiphaceae</taxon>
        <taxon>Erysiphe</taxon>
    </lineage>
</organism>
<feature type="coiled-coil region" evidence="5">
    <location>
        <begin position="247"/>
        <end position="281"/>
    </location>
</feature>
<dbReference type="STRING" id="52586.A0A0B1P7U8"/>
<feature type="signal peptide" evidence="6">
    <location>
        <begin position="1"/>
        <end position="21"/>
    </location>
</feature>
<dbReference type="Gene3D" id="2.70.130.10">
    <property type="entry name" value="Mannose-6-phosphate receptor binding domain"/>
    <property type="match status" value="1"/>
</dbReference>
<dbReference type="PANTHER" id="PTHR12630">
    <property type="entry name" value="N-LINKED OLIGOSACCHARIDE PROCESSING"/>
    <property type="match status" value="1"/>
</dbReference>
<evidence type="ECO:0000256" key="2">
    <source>
        <dbReference type="ARBA" id="ARBA00022729"/>
    </source>
</evidence>
<dbReference type="Proteomes" id="UP000030854">
    <property type="component" value="Unassembled WGS sequence"/>
</dbReference>
<proteinExistence type="predicted"/>
<keyword evidence="2 6" id="KW-0732">Signal</keyword>
<dbReference type="EMBL" id="JNVN01001849">
    <property type="protein sequence ID" value="KHJ32734.1"/>
    <property type="molecule type" value="Genomic_DNA"/>
</dbReference>
<name>A0A0B1P7U8_UNCNE</name>
<evidence type="ECO:0000256" key="6">
    <source>
        <dbReference type="SAM" id="SignalP"/>
    </source>
</evidence>
<dbReference type="InterPro" id="IPR036607">
    <property type="entry name" value="PRKCSH"/>
</dbReference>
<keyword evidence="5" id="KW-0175">Coiled coil</keyword>
<protein>
    <recommendedName>
        <fullName evidence="1">Glucosidase 2 subunit beta</fullName>
    </recommendedName>
</protein>
<dbReference type="SUPFAM" id="SSF50911">
    <property type="entry name" value="Mannose 6-phosphate receptor domain"/>
    <property type="match status" value="1"/>
</dbReference>
<evidence type="ECO:0000256" key="5">
    <source>
        <dbReference type="SAM" id="Coils"/>
    </source>
</evidence>
<dbReference type="HOGENOM" id="CLU_016834_2_1_1"/>